<proteinExistence type="predicted"/>
<accession>A0ACB6R295</accession>
<reference evidence="1" key="1">
    <citation type="journal article" date="2020" name="Stud. Mycol.">
        <title>101 Dothideomycetes genomes: a test case for predicting lifestyles and emergence of pathogens.</title>
        <authorList>
            <person name="Haridas S."/>
            <person name="Albert R."/>
            <person name="Binder M."/>
            <person name="Bloem J."/>
            <person name="Labutti K."/>
            <person name="Salamov A."/>
            <person name="Andreopoulos B."/>
            <person name="Baker S."/>
            <person name="Barry K."/>
            <person name="Bills G."/>
            <person name="Bluhm B."/>
            <person name="Cannon C."/>
            <person name="Castanera R."/>
            <person name="Culley D."/>
            <person name="Daum C."/>
            <person name="Ezra D."/>
            <person name="Gonzalez J."/>
            <person name="Henrissat B."/>
            <person name="Kuo A."/>
            <person name="Liang C."/>
            <person name="Lipzen A."/>
            <person name="Lutzoni F."/>
            <person name="Magnuson J."/>
            <person name="Mondo S."/>
            <person name="Nolan M."/>
            <person name="Ohm R."/>
            <person name="Pangilinan J."/>
            <person name="Park H.-J."/>
            <person name="Ramirez L."/>
            <person name="Alfaro M."/>
            <person name="Sun H."/>
            <person name="Tritt A."/>
            <person name="Yoshinaga Y."/>
            <person name="Zwiers L.-H."/>
            <person name="Turgeon B."/>
            <person name="Goodwin S."/>
            <person name="Spatafora J."/>
            <person name="Crous P."/>
            <person name="Grigoriev I."/>
        </authorList>
    </citation>
    <scope>NUCLEOTIDE SEQUENCE</scope>
    <source>
        <strain evidence="1">ATCC 200398</strain>
    </source>
</reference>
<dbReference type="EMBL" id="MU003500">
    <property type="protein sequence ID" value="KAF2473220.1"/>
    <property type="molecule type" value="Genomic_DNA"/>
</dbReference>
<evidence type="ECO:0000313" key="1">
    <source>
        <dbReference type="EMBL" id="KAF2473220.1"/>
    </source>
</evidence>
<gene>
    <name evidence="1" type="ORF">BDR25DRAFT_352658</name>
</gene>
<comment type="caution">
    <text evidence="1">The sequence shown here is derived from an EMBL/GenBank/DDBJ whole genome shotgun (WGS) entry which is preliminary data.</text>
</comment>
<sequence>MSARETDHAYAPRVPVVTQERDCVQFFLELKLACVICVYAMATPLNTKPEGCSLLVHLLGLAIWLMKFQGSRVMLSFSSFLLSLLPEWIKDPLIASLAKETPHAIRLSKLYSSYRGIMAPLDLTSMLSGVGGACTTGRWEGLPFPLTLGLATPPKGRQPIATAVSRWPQSVLYCSLLSHLLLCGTPFDYERGPVNLYASQTLAGFPSSSNLDIQHASVTLICVFMVGYTHKFPTLASTPCIHTPISGGAFSQLDHPSKFLPVLLISKTAFPLPSFSNVSPFHSLPLPFSYFGLLRLLLTLYLDHLFIEATGNVFKRSLALRI</sequence>
<protein>
    <submittedName>
        <fullName evidence="1">Uncharacterized protein</fullName>
    </submittedName>
</protein>
<keyword evidence="2" id="KW-1185">Reference proteome</keyword>
<name>A0ACB6R295_9PLEO</name>
<organism evidence="1 2">
    <name type="scientific">Lindgomyces ingoldianus</name>
    <dbReference type="NCBI Taxonomy" id="673940"/>
    <lineage>
        <taxon>Eukaryota</taxon>
        <taxon>Fungi</taxon>
        <taxon>Dikarya</taxon>
        <taxon>Ascomycota</taxon>
        <taxon>Pezizomycotina</taxon>
        <taxon>Dothideomycetes</taxon>
        <taxon>Pleosporomycetidae</taxon>
        <taxon>Pleosporales</taxon>
        <taxon>Lindgomycetaceae</taxon>
        <taxon>Lindgomyces</taxon>
    </lineage>
</organism>
<evidence type="ECO:0000313" key="2">
    <source>
        <dbReference type="Proteomes" id="UP000799755"/>
    </source>
</evidence>
<dbReference type="Proteomes" id="UP000799755">
    <property type="component" value="Unassembled WGS sequence"/>
</dbReference>